<dbReference type="RefSeq" id="WP_069433866.1">
    <property type="nucleotide sequence ID" value="NZ_JANFXG010000091.1"/>
</dbReference>
<keyword evidence="2" id="KW-1185">Reference proteome</keyword>
<reference evidence="1 2" key="1">
    <citation type="submission" date="2016-01" db="EMBL/GenBank/DDBJ databases">
        <title>The new phylogeny of the genus Mycobacterium.</title>
        <authorList>
            <person name="Tarcisio F."/>
            <person name="Conor M."/>
            <person name="Antonella G."/>
            <person name="Elisabetta G."/>
            <person name="Giulia F.S."/>
            <person name="Sara T."/>
            <person name="Anna F."/>
            <person name="Clotilde B."/>
            <person name="Roberto B."/>
            <person name="Veronica D.S."/>
            <person name="Fabio R."/>
            <person name="Monica P."/>
            <person name="Olivier J."/>
            <person name="Enrico T."/>
            <person name="Nicola S."/>
        </authorList>
    </citation>
    <scope>NUCLEOTIDE SEQUENCE [LARGE SCALE GENOMIC DNA]</scope>
    <source>
        <strain evidence="1 2">DSM 44160</strain>
    </source>
</reference>
<dbReference type="InterPro" id="IPR037210">
    <property type="entry name" value="YoaC-like_sf"/>
</dbReference>
<gene>
    <name evidence="1" type="ORF">AWC08_14450</name>
</gene>
<sequence length="245" mass="27261">MFDDEVNYPTAVASYDDGGVAEAIRWCTSHMEKGDTLTVWTKLKSNLRNCDMLNRLVIRHSDVEHVTGRGGAYVRGHGPVLMAWPGMDDIGELVRFSNHMIRGLCVITWNANRIRPWVTQMRPDILGNGSEWEDLTPKLDPVVIEAMNSLTLTINHNNTIAAGYEKDDVVSVLLEVHDAGIPMDGDAMQGWALAHGWSGKNPALLAKYVEDVNGGKRPRCNRVIRSDYIDHLRARVAGGVNDDEE</sequence>
<dbReference type="Gene3D" id="1.20.1290.30">
    <property type="match status" value="1"/>
</dbReference>
<dbReference type="EMBL" id="LQOY01000019">
    <property type="protein sequence ID" value="ORV95747.1"/>
    <property type="molecule type" value="Genomic_DNA"/>
</dbReference>
<evidence type="ECO:0000313" key="1">
    <source>
        <dbReference type="EMBL" id="ORV95747.1"/>
    </source>
</evidence>
<dbReference type="AlphaFoldDB" id="A0A1X1XA39"/>
<accession>A0A1X1XA39</accession>
<organism evidence="1 2">
    <name type="scientific">Mycobacterium gordonae</name>
    <dbReference type="NCBI Taxonomy" id="1778"/>
    <lineage>
        <taxon>Bacteria</taxon>
        <taxon>Bacillati</taxon>
        <taxon>Actinomycetota</taxon>
        <taxon>Actinomycetes</taxon>
        <taxon>Mycobacteriales</taxon>
        <taxon>Mycobacteriaceae</taxon>
        <taxon>Mycobacterium</taxon>
    </lineage>
</organism>
<proteinExistence type="predicted"/>
<comment type="caution">
    <text evidence="1">The sequence shown here is derived from an EMBL/GenBank/DDBJ whole genome shotgun (WGS) entry which is preliminary data.</text>
</comment>
<evidence type="ECO:0000313" key="2">
    <source>
        <dbReference type="Proteomes" id="UP000193928"/>
    </source>
</evidence>
<protein>
    <submittedName>
        <fullName evidence="1">Uncharacterized protein</fullName>
    </submittedName>
</protein>
<dbReference type="Proteomes" id="UP000193928">
    <property type="component" value="Unassembled WGS sequence"/>
</dbReference>
<name>A0A1X1XA39_MYCGO</name>